<sequence>MNPLSFSQDSVAPFAPKLCHRWEAPVSETSGMTIGTVPYTLGMRPASRTLLPGYDSGVLCLLIAVFLILAFNLRHCSTYIKNFSYDLWSVRRTDSTFTVRTFSETGIQISIVLLTCLCEGIIINAALTSHGLSTPLATFPEIAAFFVVAGVYYLWQLCAYRIVGYVFTDKLSARQWIKGFNASQALLGLLLTIPALIVLFNPGGAAAVASIGIVCYLIARLIFIFKGFRLFYDNFGSLLYFILYLCTLEIVPVVLIFRCIGRFSQLEA</sequence>
<reference evidence="3" key="1">
    <citation type="submission" date="2018-02" db="EMBL/GenBank/DDBJ databases">
        <authorList>
            <person name="Clavel T."/>
            <person name="Strowig T."/>
        </authorList>
    </citation>
    <scope>NUCLEOTIDE SEQUENCE [LARGE SCALE GENOMIC DNA]</scope>
    <source>
        <strain evidence="3">DSM 103720</strain>
    </source>
</reference>
<evidence type="ECO:0000256" key="1">
    <source>
        <dbReference type="SAM" id="Phobius"/>
    </source>
</evidence>
<dbReference type="Proteomes" id="UP000244905">
    <property type="component" value="Unassembled WGS sequence"/>
</dbReference>
<dbReference type="Pfam" id="PF14093">
    <property type="entry name" value="DUF4271"/>
    <property type="match status" value="1"/>
</dbReference>
<dbReference type="EMBL" id="PUEC01000022">
    <property type="protein sequence ID" value="PWB01363.1"/>
    <property type="molecule type" value="Genomic_DNA"/>
</dbReference>
<comment type="caution">
    <text evidence="2">The sequence shown here is derived from an EMBL/GenBank/DDBJ whole genome shotgun (WGS) entry which is preliminary data.</text>
</comment>
<feature type="transmembrane region" description="Helical" evidence="1">
    <location>
        <begin position="179"/>
        <end position="200"/>
    </location>
</feature>
<keyword evidence="1" id="KW-0812">Transmembrane</keyword>
<dbReference type="AlphaFoldDB" id="A0A2V1IP55"/>
<gene>
    <name evidence="2" type="ORF">C5O23_09910</name>
</gene>
<name>A0A2V1IP55_9BACT</name>
<dbReference type="InterPro" id="IPR025367">
    <property type="entry name" value="DUF4271"/>
</dbReference>
<protein>
    <submittedName>
        <fullName evidence="2">DUF4271 domain-containing protein</fullName>
    </submittedName>
</protein>
<proteinExistence type="predicted"/>
<dbReference type="GeneID" id="82526654"/>
<feature type="transmembrane region" description="Helical" evidence="1">
    <location>
        <begin position="237"/>
        <end position="257"/>
    </location>
</feature>
<organism evidence="2 3">
    <name type="scientific">Duncaniella muris</name>
    <dbReference type="NCBI Taxonomy" id="2094150"/>
    <lineage>
        <taxon>Bacteria</taxon>
        <taxon>Pseudomonadati</taxon>
        <taxon>Bacteroidota</taxon>
        <taxon>Bacteroidia</taxon>
        <taxon>Bacteroidales</taxon>
        <taxon>Muribaculaceae</taxon>
        <taxon>Duncaniella</taxon>
    </lineage>
</organism>
<evidence type="ECO:0000313" key="3">
    <source>
        <dbReference type="Proteomes" id="UP000244905"/>
    </source>
</evidence>
<dbReference type="RefSeq" id="WP_107032787.1">
    <property type="nucleotide sequence ID" value="NZ_CAOLYA010000027.1"/>
</dbReference>
<evidence type="ECO:0000313" key="2">
    <source>
        <dbReference type="EMBL" id="PWB01363.1"/>
    </source>
</evidence>
<feature type="transmembrane region" description="Helical" evidence="1">
    <location>
        <begin position="109"/>
        <end position="130"/>
    </location>
</feature>
<feature type="transmembrane region" description="Helical" evidence="1">
    <location>
        <begin position="206"/>
        <end position="225"/>
    </location>
</feature>
<feature type="transmembrane region" description="Helical" evidence="1">
    <location>
        <begin position="142"/>
        <end position="167"/>
    </location>
</feature>
<feature type="transmembrane region" description="Helical" evidence="1">
    <location>
        <begin position="53"/>
        <end position="73"/>
    </location>
</feature>
<accession>A0A2V1IP55</accession>
<keyword evidence="1" id="KW-1133">Transmembrane helix</keyword>
<keyword evidence="3" id="KW-1185">Reference proteome</keyword>
<keyword evidence="1" id="KW-0472">Membrane</keyword>